<keyword evidence="2" id="KW-1185">Reference proteome</keyword>
<dbReference type="Proteomes" id="UP000187209">
    <property type="component" value="Unassembled WGS sequence"/>
</dbReference>
<dbReference type="AlphaFoldDB" id="A0A1R2AL61"/>
<dbReference type="EMBL" id="MPUH01002295">
    <property type="protein sequence ID" value="OMJ65252.1"/>
    <property type="molecule type" value="Genomic_DNA"/>
</dbReference>
<protein>
    <submittedName>
        <fullName evidence="1">Uncharacterized protein</fullName>
    </submittedName>
</protein>
<sequence>MISDKLSNDLTIVFIEDYVVFKPIFNQSGIAHIEIKSSHSKLTYNFEVEVLEESDYMLNIIKVEPLTITTKESFLVQVEVYEKNALVQECYILPIDLIVIDANEFKVGDTTCENGIISISNNFITSPGTFVIEVKYEIAESTYNQVITVLNTIENLKMNIEKLPIYKNFEFNIVFEIFWKSNNLARNPLEINITSNELIGQDKIITELDTVKLTFVIMKLGSFTVNAITNASDIEYSLTLSVEEYSYEILLINVLSLIPKLSSDKFSVSASLSSTSNAYSNIICNLKLIQLGEVSGTVLLNSQSSLTNNLVSFSLVQILSSGNFLLSLQCGNFTQGVYSEKLNITNSIKSLSIDTRSEVTANVTLPIMITIYGDDDYPYKSLVTVSITADDLHGDVLKFTEKGNIFFYTYFKYSGSKLIIAQVVGSNISKSYAIVVIGYGEIIASIEDIYPIVRIIQPSLSKDVFNVTVGLFNDDGYKTERIIGGIFDVYLELQGQGNVSGLIIEGNTVVKSESGKAHFIGLRILSYGYFYLKSHFESSTSILSRALLITNFIKNITLIFSDNNPKLVFNDFIATTQAFGNDNNIFYRYYNCSIYAEGIAIYNTYEYKGNWNHYLIGKSSGEKILTSWTYNDGKVFDSLNFTMLKNPLAKIFYDIGDIYDLYPQPSLSSDRFSIYTVPIINGYRDNSHFFNLSFHLIPVSESSIQNVKHLGDCFDDSTCYFWVYGIKSIGDFRIKISNPELNDEYTYILNITNLVIDIQLSFEQSSAKVNESFPITIHIVSEDHGPYVKLNNVTLSSKSLEKNITVPCRSGRVTIDAYFIEQGDAIVTVKSTHFKESRTFIIPVIDPSNTSHQYLTINPIVTSI</sequence>
<evidence type="ECO:0000313" key="2">
    <source>
        <dbReference type="Proteomes" id="UP000187209"/>
    </source>
</evidence>
<evidence type="ECO:0000313" key="1">
    <source>
        <dbReference type="EMBL" id="OMJ65252.1"/>
    </source>
</evidence>
<reference evidence="1 2" key="1">
    <citation type="submission" date="2016-11" db="EMBL/GenBank/DDBJ databases">
        <title>The macronuclear genome of Stentor coeruleus: a giant cell with tiny introns.</title>
        <authorList>
            <person name="Slabodnick M."/>
            <person name="Ruby J.G."/>
            <person name="Reiff S.B."/>
            <person name="Swart E.C."/>
            <person name="Gosai S."/>
            <person name="Prabakaran S."/>
            <person name="Witkowska E."/>
            <person name="Larue G.E."/>
            <person name="Fisher S."/>
            <person name="Freeman R.M."/>
            <person name="Gunawardena J."/>
            <person name="Chu W."/>
            <person name="Stover N.A."/>
            <person name="Gregory B.D."/>
            <person name="Nowacki M."/>
            <person name="Derisi J."/>
            <person name="Roy S.W."/>
            <person name="Marshall W.F."/>
            <person name="Sood P."/>
        </authorList>
    </citation>
    <scope>NUCLEOTIDE SEQUENCE [LARGE SCALE GENOMIC DNA]</scope>
    <source>
        <strain evidence="1">WM001</strain>
    </source>
</reference>
<name>A0A1R2AL61_9CILI</name>
<proteinExistence type="predicted"/>
<comment type="caution">
    <text evidence="1">The sequence shown here is derived from an EMBL/GenBank/DDBJ whole genome shotgun (WGS) entry which is preliminary data.</text>
</comment>
<organism evidence="1 2">
    <name type="scientific">Stentor coeruleus</name>
    <dbReference type="NCBI Taxonomy" id="5963"/>
    <lineage>
        <taxon>Eukaryota</taxon>
        <taxon>Sar</taxon>
        <taxon>Alveolata</taxon>
        <taxon>Ciliophora</taxon>
        <taxon>Postciliodesmatophora</taxon>
        <taxon>Heterotrichea</taxon>
        <taxon>Heterotrichida</taxon>
        <taxon>Stentoridae</taxon>
        <taxon>Stentor</taxon>
    </lineage>
</organism>
<accession>A0A1R2AL61</accession>
<gene>
    <name evidence="1" type="ORF">SteCoe_38695</name>
</gene>